<name>R0KDM6_ANAPL</name>
<keyword evidence="2" id="KW-1185">Reference proteome</keyword>
<evidence type="ECO:0000313" key="1">
    <source>
        <dbReference type="EMBL" id="EOB08461.1"/>
    </source>
</evidence>
<gene>
    <name evidence="1" type="ORF">Anapl_08365</name>
</gene>
<organism evidence="1 2">
    <name type="scientific">Anas platyrhynchos</name>
    <name type="common">Mallard</name>
    <name type="synonym">Anas boschas</name>
    <dbReference type="NCBI Taxonomy" id="8839"/>
    <lineage>
        <taxon>Eukaryota</taxon>
        <taxon>Metazoa</taxon>
        <taxon>Chordata</taxon>
        <taxon>Craniata</taxon>
        <taxon>Vertebrata</taxon>
        <taxon>Euteleostomi</taxon>
        <taxon>Archelosauria</taxon>
        <taxon>Archosauria</taxon>
        <taxon>Dinosauria</taxon>
        <taxon>Saurischia</taxon>
        <taxon>Theropoda</taxon>
        <taxon>Coelurosauria</taxon>
        <taxon>Aves</taxon>
        <taxon>Neognathae</taxon>
        <taxon>Galloanserae</taxon>
        <taxon>Anseriformes</taxon>
        <taxon>Anatidae</taxon>
        <taxon>Anatinae</taxon>
        <taxon>Anas</taxon>
    </lineage>
</organism>
<accession>R0KDM6</accession>
<dbReference type="Proteomes" id="UP000296049">
    <property type="component" value="Unassembled WGS sequence"/>
</dbReference>
<dbReference type="EMBL" id="KB742444">
    <property type="protein sequence ID" value="EOB08461.1"/>
    <property type="molecule type" value="Genomic_DNA"/>
</dbReference>
<evidence type="ECO:0000313" key="2">
    <source>
        <dbReference type="Proteomes" id="UP000296049"/>
    </source>
</evidence>
<proteinExistence type="predicted"/>
<sequence>MQKNVEAHLGNSCTFRKRQSHQMLSEALVLLEQAMGSAMPPLPGQELLEARARGWTPAFAPASETEEL</sequence>
<protein>
    <submittedName>
        <fullName evidence="1">Uncharacterized protein</fullName>
    </submittedName>
</protein>
<reference evidence="2" key="1">
    <citation type="journal article" date="2013" name="Nat. Genet.">
        <title>The duck genome and transcriptome provide insight into an avian influenza virus reservoir species.</title>
        <authorList>
            <person name="Huang Y."/>
            <person name="Li Y."/>
            <person name="Burt D.W."/>
            <person name="Chen H."/>
            <person name="Zhang Y."/>
            <person name="Qian W."/>
            <person name="Kim H."/>
            <person name="Gan S."/>
            <person name="Zhao Y."/>
            <person name="Li J."/>
            <person name="Yi K."/>
            <person name="Feng H."/>
            <person name="Zhu P."/>
            <person name="Li B."/>
            <person name="Liu Q."/>
            <person name="Fairley S."/>
            <person name="Magor K.E."/>
            <person name="Du Z."/>
            <person name="Hu X."/>
            <person name="Goodman L."/>
            <person name="Tafer H."/>
            <person name="Vignal A."/>
            <person name="Lee T."/>
            <person name="Kim K.W."/>
            <person name="Sheng Z."/>
            <person name="An Y."/>
            <person name="Searle S."/>
            <person name="Herrero J."/>
            <person name="Groenen M.A."/>
            <person name="Crooijmans R.P."/>
            <person name="Faraut T."/>
            <person name="Cai Q."/>
            <person name="Webster R.G."/>
            <person name="Aldridge J.R."/>
            <person name="Warren W.C."/>
            <person name="Bartschat S."/>
            <person name="Kehr S."/>
            <person name="Marz M."/>
            <person name="Stadler P.F."/>
            <person name="Smith J."/>
            <person name="Kraus R.H."/>
            <person name="Zhao Y."/>
            <person name="Ren L."/>
            <person name="Fei J."/>
            <person name="Morisson M."/>
            <person name="Kaiser P."/>
            <person name="Griffin D.K."/>
            <person name="Rao M."/>
            <person name="Pitel F."/>
            <person name="Wang J."/>
            <person name="Li N."/>
        </authorList>
    </citation>
    <scope>NUCLEOTIDE SEQUENCE [LARGE SCALE GENOMIC DNA]</scope>
</reference>
<dbReference type="AlphaFoldDB" id="R0KDM6"/>